<evidence type="ECO:0000256" key="3">
    <source>
        <dbReference type="ARBA" id="ARBA00005842"/>
    </source>
</evidence>
<dbReference type="OrthoDB" id="9776390at2"/>
<evidence type="ECO:0000256" key="2">
    <source>
        <dbReference type="ARBA" id="ARBA00003213"/>
    </source>
</evidence>
<comment type="catalytic activity">
    <reaction evidence="9 10 11">
        <text>adenosine(37) in tRNA + dimethylallyl diphosphate = N(6)-dimethylallyladenosine(37) in tRNA + diphosphate</text>
        <dbReference type="Rhea" id="RHEA:26482"/>
        <dbReference type="Rhea" id="RHEA-COMP:10162"/>
        <dbReference type="Rhea" id="RHEA-COMP:10375"/>
        <dbReference type="ChEBI" id="CHEBI:33019"/>
        <dbReference type="ChEBI" id="CHEBI:57623"/>
        <dbReference type="ChEBI" id="CHEBI:74411"/>
        <dbReference type="ChEBI" id="CHEBI:74415"/>
        <dbReference type="EC" id="2.5.1.75"/>
    </reaction>
</comment>
<dbReference type="InterPro" id="IPR039657">
    <property type="entry name" value="Dimethylallyltransferase"/>
</dbReference>
<dbReference type="Pfam" id="PF01715">
    <property type="entry name" value="IPPT"/>
    <property type="match status" value="1"/>
</dbReference>
<dbReference type="GO" id="GO:0006400">
    <property type="term" value="P:tRNA modification"/>
    <property type="evidence" value="ECO:0007669"/>
    <property type="project" value="TreeGrafter"/>
</dbReference>
<evidence type="ECO:0000256" key="12">
    <source>
        <dbReference type="RuleBase" id="RU003784"/>
    </source>
</evidence>
<evidence type="ECO:0000256" key="6">
    <source>
        <dbReference type="ARBA" id="ARBA00022741"/>
    </source>
</evidence>
<protein>
    <recommendedName>
        <fullName evidence="10">tRNA dimethylallyltransferase</fullName>
        <ecNumber evidence="10">2.5.1.75</ecNumber>
    </recommendedName>
    <alternativeName>
        <fullName evidence="10">Dimethylallyl diphosphate:tRNA dimethylallyltransferase</fullName>
        <shortName evidence="10">DMAPP:tRNA dimethylallyltransferase</shortName>
        <shortName evidence="10">DMATase</shortName>
    </alternativeName>
    <alternativeName>
        <fullName evidence="10">Isopentenyl-diphosphate:tRNA isopentenyltransferase</fullName>
        <shortName evidence="10">IPP transferase</shortName>
        <shortName evidence="10">IPPT</shortName>
        <shortName evidence="10">IPTase</shortName>
    </alternativeName>
</protein>
<feature type="binding site" evidence="10">
    <location>
        <begin position="22"/>
        <end position="29"/>
    </location>
    <ligand>
        <name>ATP</name>
        <dbReference type="ChEBI" id="CHEBI:30616"/>
    </ligand>
</feature>
<dbReference type="Gene3D" id="3.40.50.300">
    <property type="entry name" value="P-loop containing nucleotide triphosphate hydrolases"/>
    <property type="match status" value="1"/>
</dbReference>
<dbReference type="HAMAP" id="MF_00185">
    <property type="entry name" value="IPP_trans"/>
    <property type="match status" value="1"/>
</dbReference>
<evidence type="ECO:0000256" key="11">
    <source>
        <dbReference type="RuleBase" id="RU003783"/>
    </source>
</evidence>
<keyword evidence="6 10" id="KW-0547">Nucleotide-binding</keyword>
<keyword evidence="5 10" id="KW-0819">tRNA processing</keyword>
<keyword evidence="15" id="KW-1185">Reference proteome</keyword>
<evidence type="ECO:0000256" key="1">
    <source>
        <dbReference type="ARBA" id="ARBA00001946"/>
    </source>
</evidence>
<comment type="similarity">
    <text evidence="3 10 13">Belongs to the IPP transferase family.</text>
</comment>
<evidence type="ECO:0000256" key="5">
    <source>
        <dbReference type="ARBA" id="ARBA00022694"/>
    </source>
</evidence>
<dbReference type="InterPro" id="IPR027417">
    <property type="entry name" value="P-loop_NTPase"/>
</dbReference>
<dbReference type="Proteomes" id="UP000290253">
    <property type="component" value="Unassembled WGS sequence"/>
</dbReference>
<dbReference type="NCBIfam" id="TIGR00174">
    <property type="entry name" value="miaA"/>
    <property type="match status" value="1"/>
</dbReference>
<dbReference type="InterPro" id="IPR018022">
    <property type="entry name" value="IPT"/>
</dbReference>
<comment type="caution">
    <text evidence="10">Lacks conserved residue(s) required for the propagation of feature annotation.</text>
</comment>
<dbReference type="GO" id="GO:0005524">
    <property type="term" value="F:ATP binding"/>
    <property type="evidence" value="ECO:0007669"/>
    <property type="project" value="UniProtKB-UniRule"/>
</dbReference>
<dbReference type="EC" id="2.5.1.75" evidence="10"/>
<evidence type="ECO:0000256" key="9">
    <source>
        <dbReference type="ARBA" id="ARBA00049563"/>
    </source>
</evidence>
<keyword evidence="4 10" id="KW-0808">Transferase</keyword>
<feature type="binding site" evidence="10">
    <location>
        <begin position="24"/>
        <end position="29"/>
    </location>
    <ligand>
        <name>substrate</name>
    </ligand>
</feature>
<keyword evidence="8 10" id="KW-0460">Magnesium</keyword>
<keyword evidence="7 10" id="KW-0067">ATP-binding</keyword>
<evidence type="ECO:0000256" key="8">
    <source>
        <dbReference type="ARBA" id="ARBA00022842"/>
    </source>
</evidence>
<gene>
    <name evidence="10 14" type="primary">miaA</name>
    <name evidence="14" type="ORF">ESZ00_08445</name>
</gene>
<organism evidence="14 15">
    <name type="scientific">Silvibacterium dinghuense</name>
    <dbReference type="NCBI Taxonomy" id="1560006"/>
    <lineage>
        <taxon>Bacteria</taxon>
        <taxon>Pseudomonadati</taxon>
        <taxon>Acidobacteriota</taxon>
        <taxon>Terriglobia</taxon>
        <taxon>Terriglobales</taxon>
        <taxon>Acidobacteriaceae</taxon>
        <taxon>Silvibacterium</taxon>
    </lineage>
</organism>
<evidence type="ECO:0000256" key="13">
    <source>
        <dbReference type="RuleBase" id="RU003785"/>
    </source>
</evidence>
<dbReference type="PANTHER" id="PTHR11088:SF60">
    <property type="entry name" value="TRNA DIMETHYLALLYLTRANSFERASE"/>
    <property type="match status" value="1"/>
</dbReference>
<comment type="cofactor">
    <cofactor evidence="1 10">
        <name>Mg(2+)</name>
        <dbReference type="ChEBI" id="CHEBI:18420"/>
    </cofactor>
</comment>
<comment type="subunit">
    <text evidence="10">Monomer.</text>
</comment>
<evidence type="ECO:0000256" key="10">
    <source>
        <dbReference type="HAMAP-Rule" id="MF_00185"/>
    </source>
</evidence>
<accession>A0A4Q1SK89</accession>
<dbReference type="EMBL" id="SDMK01000001">
    <property type="protein sequence ID" value="RXS97873.1"/>
    <property type="molecule type" value="Genomic_DNA"/>
</dbReference>
<dbReference type="AlphaFoldDB" id="A0A4Q1SK89"/>
<feature type="site" description="Interaction with substrate tRNA" evidence="10">
    <location>
        <position position="135"/>
    </location>
</feature>
<dbReference type="GO" id="GO:0052381">
    <property type="term" value="F:tRNA dimethylallyltransferase activity"/>
    <property type="evidence" value="ECO:0007669"/>
    <property type="project" value="UniProtKB-UniRule"/>
</dbReference>
<feature type="region of interest" description="Interaction with substrate tRNA" evidence="10">
    <location>
        <begin position="47"/>
        <end position="50"/>
    </location>
</feature>
<dbReference type="PANTHER" id="PTHR11088">
    <property type="entry name" value="TRNA DIMETHYLALLYLTRANSFERASE"/>
    <property type="match status" value="1"/>
</dbReference>
<reference evidence="14 15" key="1">
    <citation type="journal article" date="2016" name="Int. J. Syst. Evol. Microbiol.">
        <title>Acidipila dinghuensis sp. nov., an acidobacterium isolated from forest soil.</title>
        <authorList>
            <person name="Jiang Y.W."/>
            <person name="Wang J."/>
            <person name="Chen M.H."/>
            <person name="Lv Y.Y."/>
            <person name="Qiu L.H."/>
        </authorList>
    </citation>
    <scope>NUCLEOTIDE SEQUENCE [LARGE SCALE GENOMIC DNA]</scope>
    <source>
        <strain evidence="14 15">DHOF10</strain>
    </source>
</reference>
<evidence type="ECO:0000313" key="15">
    <source>
        <dbReference type="Proteomes" id="UP000290253"/>
    </source>
</evidence>
<evidence type="ECO:0000256" key="4">
    <source>
        <dbReference type="ARBA" id="ARBA00022679"/>
    </source>
</evidence>
<evidence type="ECO:0000313" key="14">
    <source>
        <dbReference type="EMBL" id="RXS97873.1"/>
    </source>
</evidence>
<name>A0A4Q1SK89_9BACT</name>
<dbReference type="Gene3D" id="1.10.20.140">
    <property type="match status" value="1"/>
</dbReference>
<sequence length="338" mass="37251">MVALLVTVSAPNTDPLLVVLLGPTASGKTALSLALAERFGGEIVSCDSVAVYREMEIGSAKPSLEERSRAPHHLIDVFAPDEQCTAGDYARLARAAIADITARGGLPIVTGGTGLYLRALVDGLFAGPQRSQELRMHLERSHLRFGSGWLSRILQRLDPAAAATIHANDTPKLIRAIEVCIAARQPMTEAWLEQGRDRLTGYRILRIGLDPERKALYERINRRAAQMFSDGLVEETRALIAKYGEFPGAGSPVESEDRVSRGPMDALGYRQARALLRSESTEAEAITAAQQGHRNYAKRQLTWFRREPEVRWLPGFGDDPEIEAQATELVNRELRSKF</sequence>
<dbReference type="SUPFAM" id="SSF52540">
    <property type="entry name" value="P-loop containing nucleoside triphosphate hydrolases"/>
    <property type="match status" value="2"/>
</dbReference>
<comment type="caution">
    <text evidence="14">The sequence shown here is derived from an EMBL/GenBank/DDBJ whole genome shotgun (WGS) entry which is preliminary data.</text>
</comment>
<comment type="function">
    <text evidence="2 10 12">Catalyzes the transfer of a dimethylallyl group onto the adenine at position 37 in tRNAs that read codons beginning with uridine, leading to the formation of N6-(dimethylallyl)adenosine (i(6)A).</text>
</comment>
<feature type="site" description="Interaction with substrate tRNA" evidence="10">
    <location>
        <position position="113"/>
    </location>
</feature>
<proteinExistence type="inferred from homology"/>
<evidence type="ECO:0000256" key="7">
    <source>
        <dbReference type="ARBA" id="ARBA00022840"/>
    </source>
</evidence>